<feature type="non-terminal residue" evidence="1">
    <location>
        <position position="1"/>
    </location>
</feature>
<dbReference type="EMBL" id="JANGAC010000092">
    <property type="protein sequence ID" value="MCQ4925900.1"/>
    <property type="molecule type" value="Genomic_DNA"/>
</dbReference>
<evidence type="ECO:0000313" key="1">
    <source>
        <dbReference type="EMBL" id="MCQ4925900.1"/>
    </source>
</evidence>
<evidence type="ECO:0000313" key="2">
    <source>
        <dbReference type="Proteomes" id="UP001524478"/>
    </source>
</evidence>
<dbReference type="Proteomes" id="UP001524478">
    <property type="component" value="Unassembled WGS sequence"/>
</dbReference>
<comment type="caution">
    <text evidence="1">The sequence shown here is derived from an EMBL/GenBank/DDBJ whole genome shotgun (WGS) entry which is preliminary data.</text>
</comment>
<organism evidence="1 2">
    <name type="scientific">Tissierella carlieri</name>
    <dbReference type="NCBI Taxonomy" id="689904"/>
    <lineage>
        <taxon>Bacteria</taxon>
        <taxon>Bacillati</taxon>
        <taxon>Bacillota</taxon>
        <taxon>Tissierellia</taxon>
        <taxon>Tissierellales</taxon>
        <taxon>Tissierellaceae</taxon>
        <taxon>Tissierella</taxon>
    </lineage>
</organism>
<name>A0ABT1SHE4_9FIRM</name>
<proteinExistence type="predicted"/>
<accession>A0ABT1SHE4</accession>
<dbReference type="RefSeq" id="WP_256313194.1">
    <property type="nucleotide sequence ID" value="NZ_JANGAC010000092.1"/>
</dbReference>
<sequence length="61" mass="6702">TLCSSLLGQKLEVSKRFDSSKTSSELNLSPTSFVLKILATLKAQMTNNIATQSKKMTDRLP</sequence>
<keyword evidence="2" id="KW-1185">Reference proteome</keyword>
<reference evidence="1 2" key="1">
    <citation type="submission" date="2022-06" db="EMBL/GenBank/DDBJ databases">
        <title>Isolation of gut microbiota from human fecal samples.</title>
        <authorList>
            <person name="Pamer E.G."/>
            <person name="Barat B."/>
            <person name="Waligurski E."/>
            <person name="Medina S."/>
            <person name="Paddock L."/>
            <person name="Mostad J."/>
        </authorList>
    </citation>
    <scope>NUCLEOTIDE SEQUENCE [LARGE SCALE GENOMIC DNA]</scope>
    <source>
        <strain evidence="1 2">DFI.7.95</strain>
    </source>
</reference>
<gene>
    <name evidence="1" type="ORF">NE686_22660</name>
</gene>
<protein>
    <submittedName>
        <fullName evidence="1">Uncharacterized protein</fullName>
    </submittedName>
</protein>